<comment type="similarity">
    <text evidence="2">Belongs to the MGMT family.</text>
</comment>
<dbReference type="PROSITE" id="PS00374">
    <property type="entry name" value="MGMT"/>
    <property type="match status" value="1"/>
</dbReference>
<sequence length="126" mass="13527">MRGVYEVISSPLGEVSKLLNGDEVIDELPISKLVFERCSDFRKAVYAQLLKIPRGSTKSYAGVAAEIGRPTAYRAVAQACGANVLSVVIPCHRVIASNGTLRGYGGGLDIKQKLLEMESSQKSAKN</sequence>
<evidence type="ECO:0000256" key="2">
    <source>
        <dbReference type="ARBA" id="ARBA00008711"/>
    </source>
</evidence>
<organism evidence="13 14">
    <name type="scientific">Teladorsagia circumcincta</name>
    <name type="common">Brown stomach worm</name>
    <name type="synonym">Ostertagia circumcincta</name>
    <dbReference type="NCBI Taxonomy" id="45464"/>
    <lineage>
        <taxon>Eukaryota</taxon>
        <taxon>Metazoa</taxon>
        <taxon>Ecdysozoa</taxon>
        <taxon>Nematoda</taxon>
        <taxon>Chromadorea</taxon>
        <taxon>Rhabditida</taxon>
        <taxon>Rhabditina</taxon>
        <taxon>Rhabditomorpha</taxon>
        <taxon>Strongyloidea</taxon>
        <taxon>Trichostrongylidae</taxon>
        <taxon>Teladorsagia</taxon>
    </lineage>
</organism>
<reference evidence="13 14" key="1">
    <citation type="submission" date="2015-09" db="EMBL/GenBank/DDBJ databases">
        <title>Draft genome of the parasitic nematode Teladorsagia circumcincta isolate WARC Sus (inbred).</title>
        <authorList>
            <person name="Mitreva M."/>
        </authorList>
    </citation>
    <scope>NUCLEOTIDE SEQUENCE [LARGE SCALE GENOMIC DNA]</scope>
    <source>
        <strain evidence="13 14">S</strain>
    </source>
</reference>
<keyword evidence="14" id="KW-1185">Reference proteome</keyword>
<dbReference type="GO" id="GO:0003908">
    <property type="term" value="F:methylated-DNA-[protein]-cysteine S-methyltransferase activity"/>
    <property type="evidence" value="ECO:0007669"/>
    <property type="project" value="UniProtKB-EC"/>
</dbReference>
<evidence type="ECO:0000313" key="13">
    <source>
        <dbReference type="EMBL" id="PIO68882.1"/>
    </source>
</evidence>
<name>A0A2G9UGL1_TELCI</name>
<dbReference type="InterPro" id="IPR036388">
    <property type="entry name" value="WH-like_DNA-bd_sf"/>
</dbReference>
<dbReference type="PANTHER" id="PTHR10815">
    <property type="entry name" value="METHYLATED-DNA--PROTEIN-CYSTEINE METHYLTRANSFERASE"/>
    <property type="match status" value="1"/>
</dbReference>
<dbReference type="Proteomes" id="UP000230423">
    <property type="component" value="Unassembled WGS sequence"/>
</dbReference>
<dbReference type="SUPFAM" id="SSF46767">
    <property type="entry name" value="Methylated DNA-protein cysteine methyltransferase, C-terminal domain"/>
    <property type="match status" value="1"/>
</dbReference>
<feature type="domain" description="Methylated-DNA-[protein]-cysteine S-methyltransferase DNA binding" evidence="12">
    <location>
        <begin position="40"/>
        <end position="119"/>
    </location>
</feature>
<dbReference type="Pfam" id="PF01035">
    <property type="entry name" value="DNA_binding_1"/>
    <property type="match status" value="1"/>
</dbReference>
<comment type="catalytic activity">
    <reaction evidence="11">
        <text>a 6-O-methyl-2'-deoxyguanosine in DNA + L-cysteinyl-[protein] = S-methyl-L-cysteinyl-[protein] + a 2'-deoxyguanosine in DNA</text>
        <dbReference type="Rhea" id="RHEA:24000"/>
        <dbReference type="Rhea" id="RHEA-COMP:10131"/>
        <dbReference type="Rhea" id="RHEA-COMP:10132"/>
        <dbReference type="Rhea" id="RHEA-COMP:11367"/>
        <dbReference type="Rhea" id="RHEA-COMP:11368"/>
        <dbReference type="ChEBI" id="CHEBI:29950"/>
        <dbReference type="ChEBI" id="CHEBI:82612"/>
        <dbReference type="ChEBI" id="CHEBI:85445"/>
        <dbReference type="ChEBI" id="CHEBI:85448"/>
        <dbReference type="EC" id="2.1.1.63"/>
    </reaction>
</comment>
<dbReference type="PANTHER" id="PTHR10815:SF13">
    <property type="entry name" value="METHYLATED-DNA--PROTEIN-CYSTEINE METHYLTRANSFERASE"/>
    <property type="match status" value="1"/>
</dbReference>
<proteinExistence type="inferred from homology"/>
<evidence type="ECO:0000256" key="6">
    <source>
        <dbReference type="ARBA" id="ARBA00022679"/>
    </source>
</evidence>
<dbReference type="EMBL" id="KZ346879">
    <property type="protein sequence ID" value="PIO68882.1"/>
    <property type="molecule type" value="Genomic_DNA"/>
</dbReference>
<evidence type="ECO:0000256" key="11">
    <source>
        <dbReference type="ARBA" id="ARBA00049348"/>
    </source>
</evidence>
<evidence type="ECO:0000256" key="7">
    <source>
        <dbReference type="ARBA" id="ARBA00022763"/>
    </source>
</evidence>
<evidence type="ECO:0000256" key="10">
    <source>
        <dbReference type="ARBA" id="ARBA00031621"/>
    </source>
</evidence>
<comment type="catalytic activity">
    <reaction evidence="1">
        <text>a 4-O-methyl-thymidine in DNA + L-cysteinyl-[protein] = a thymidine in DNA + S-methyl-L-cysteinyl-[protein]</text>
        <dbReference type="Rhea" id="RHEA:53428"/>
        <dbReference type="Rhea" id="RHEA-COMP:10131"/>
        <dbReference type="Rhea" id="RHEA-COMP:10132"/>
        <dbReference type="Rhea" id="RHEA-COMP:13555"/>
        <dbReference type="Rhea" id="RHEA-COMP:13556"/>
        <dbReference type="ChEBI" id="CHEBI:29950"/>
        <dbReference type="ChEBI" id="CHEBI:82612"/>
        <dbReference type="ChEBI" id="CHEBI:137386"/>
        <dbReference type="ChEBI" id="CHEBI:137387"/>
        <dbReference type="EC" id="2.1.1.63"/>
    </reaction>
</comment>
<evidence type="ECO:0000256" key="8">
    <source>
        <dbReference type="ARBA" id="ARBA00023204"/>
    </source>
</evidence>
<evidence type="ECO:0000256" key="3">
    <source>
        <dbReference type="ARBA" id="ARBA00011918"/>
    </source>
</evidence>
<keyword evidence="8" id="KW-0234">DNA repair</keyword>
<dbReference type="InterPro" id="IPR036217">
    <property type="entry name" value="MethylDNA_cys_MeTrfase_DNAb"/>
</dbReference>
<dbReference type="Gene3D" id="1.10.10.10">
    <property type="entry name" value="Winged helix-like DNA-binding domain superfamily/Winged helix DNA-binding domain"/>
    <property type="match status" value="1"/>
</dbReference>
<evidence type="ECO:0000313" key="14">
    <source>
        <dbReference type="Proteomes" id="UP000230423"/>
    </source>
</evidence>
<keyword evidence="7" id="KW-0227">DNA damage</keyword>
<dbReference type="CDD" id="cd06445">
    <property type="entry name" value="ATase"/>
    <property type="match status" value="1"/>
</dbReference>
<gene>
    <name evidence="13" type="ORF">TELCIR_09312</name>
</gene>
<keyword evidence="6 13" id="KW-0808">Transferase</keyword>
<accession>A0A2G9UGL1</accession>
<evidence type="ECO:0000259" key="12">
    <source>
        <dbReference type="Pfam" id="PF01035"/>
    </source>
</evidence>
<evidence type="ECO:0000256" key="4">
    <source>
        <dbReference type="ARBA" id="ARBA00015377"/>
    </source>
</evidence>
<dbReference type="GO" id="GO:0006281">
    <property type="term" value="P:DNA repair"/>
    <property type="evidence" value="ECO:0007669"/>
    <property type="project" value="UniProtKB-KW"/>
</dbReference>
<evidence type="ECO:0000256" key="9">
    <source>
        <dbReference type="ARBA" id="ARBA00030795"/>
    </source>
</evidence>
<dbReference type="GO" id="GO:0032259">
    <property type="term" value="P:methylation"/>
    <property type="evidence" value="ECO:0007669"/>
    <property type="project" value="UniProtKB-KW"/>
</dbReference>
<evidence type="ECO:0000256" key="1">
    <source>
        <dbReference type="ARBA" id="ARBA00001286"/>
    </source>
</evidence>
<dbReference type="NCBIfam" id="TIGR00589">
    <property type="entry name" value="ogt"/>
    <property type="match status" value="1"/>
</dbReference>
<dbReference type="EC" id="2.1.1.63" evidence="3"/>
<dbReference type="AlphaFoldDB" id="A0A2G9UGL1"/>
<dbReference type="InterPro" id="IPR001497">
    <property type="entry name" value="MethylDNA_cys_MeTrfase_AS"/>
</dbReference>
<evidence type="ECO:0000256" key="5">
    <source>
        <dbReference type="ARBA" id="ARBA00022603"/>
    </source>
</evidence>
<protein>
    <recommendedName>
        <fullName evidence="4">Methylated-DNA--protein-cysteine methyltransferase</fullName>
        <ecNumber evidence="3">2.1.1.63</ecNumber>
    </recommendedName>
    <alternativeName>
        <fullName evidence="9">6-O-methylguanine-DNA methyltransferase</fullName>
    </alternativeName>
    <alternativeName>
        <fullName evidence="10">O-6-methylguanine-DNA-alkyltransferase</fullName>
    </alternativeName>
</protein>
<dbReference type="InterPro" id="IPR014048">
    <property type="entry name" value="MethylDNA_cys_MeTrfase_DNA-bd"/>
</dbReference>
<dbReference type="OrthoDB" id="1907495at2759"/>
<dbReference type="FunFam" id="1.10.10.10:FF:000214">
    <property type="entry name" value="Methylated-DNA--protein-cysteine methyltransferase"/>
    <property type="match status" value="1"/>
</dbReference>
<keyword evidence="5 13" id="KW-0489">Methyltransferase</keyword>